<dbReference type="GO" id="GO:0005737">
    <property type="term" value="C:cytoplasm"/>
    <property type="evidence" value="ECO:0007669"/>
    <property type="project" value="TreeGrafter"/>
</dbReference>
<comment type="caution">
    <text evidence="2">The sequence shown here is derived from an EMBL/GenBank/DDBJ whole genome shotgun (WGS) entry which is preliminary data.</text>
</comment>
<keyword evidence="1" id="KW-0677">Repeat</keyword>
<dbReference type="PANTHER" id="PTHR14224:SF37">
    <property type="entry name" value="LEUCINE-RICH REPEAT-CONTAINING PROTEIN 14"/>
    <property type="match status" value="1"/>
</dbReference>
<dbReference type="AlphaFoldDB" id="A0A8J2RDU1"/>
<keyword evidence="3" id="KW-1185">Reference proteome</keyword>
<dbReference type="Proteomes" id="UP000789390">
    <property type="component" value="Unassembled WGS sequence"/>
</dbReference>
<reference evidence="2" key="1">
    <citation type="submission" date="2021-11" db="EMBL/GenBank/DDBJ databases">
        <authorList>
            <person name="Schell T."/>
        </authorList>
    </citation>
    <scope>NUCLEOTIDE SEQUENCE</scope>
    <source>
        <strain evidence="2">M5</strain>
    </source>
</reference>
<dbReference type="InterPro" id="IPR050694">
    <property type="entry name" value="LRRC14/PRAME"/>
</dbReference>
<dbReference type="Gene3D" id="3.80.10.10">
    <property type="entry name" value="Ribonuclease Inhibitor"/>
    <property type="match status" value="1"/>
</dbReference>
<dbReference type="PANTHER" id="PTHR14224">
    <property type="entry name" value="SIMILAR TO PREFERENTIALLY EXPRESSED ANTIGEN IN MELANOMA-LIKE 3"/>
    <property type="match status" value="1"/>
</dbReference>
<dbReference type="OrthoDB" id="6344058at2759"/>
<accession>A0A8J2RDU1</accession>
<protein>
    <submittedName>
        <fullName evidence="2">Uncharacterized protein</fullName>
    </submittedName>
</protein>
<dbReference type="EMBL" id="CAKKLH010000046">
    <property type="protein sequence ID" value="CAH0100925.1"/>
    <property type="molecule type" value="Genomic_DNA"/>
</dbReference>
<organism evidence="2 3">
    <name type="scientific">Daphnia galeata</name>
    <dbReference type="NCBI Taxonomy" id="27404"/>
    <lineage>
        <taxon>Eukaryota</taxon>
        <taxon>Metazoa</taxon>
        <taxon>Ecdysozoa</taxon>
        <taxon>Arthropoda</taxon>
        <taxon>Crustacea</taxon>
        <taxon>Branchiopoda</taxon>
        <taxon>Diplostraca</taxon>
        <taxon>Cladocera</taxon>
        <taxon>Anomopoda</taxon>
        <taxon>Daphniidae</taxon>
        <taxon>Daphnia</taxon>
    </lineage>
</organism>
<evidence type="ECO:0000313" key="2">
    <source>
        <dbReference type="EMBL" id="CAH0100925.1"/>
    </source>
</evidence>
<gene>
    <name evidence="2" type="ORF">DGAL_LOCUS3213</name>
</gene>
<sequence>MEATSNTPFKLPLWSEWAVQVKGKGKKCSKCTTSISPLKELAIQSLFKYLKEMNKYHEIPKILQDNFIPHVLYIDVACLLFASKQWSALRSLVAFWPFESFQLSKIIHVTCSQCWLTFLESDDMEDPEKEGGDTERQLFRKVFKHVLDGFFVVVKRTLENEGQVSPLRVLDLTLGTSQEIRSFMWEDEFRRLGRRITKILDVCILAGLHKKMRNCKKLAMKQKNSAASAAKRPDTWETNDVIDYWQPETANNSGAAAAVDGATGTCESTFEISTWSEESPVMSATQPPVNSVSNKCDDVYCQGEKNPPEIGVWNGNELDFSHLIDMPFFNITIDASISEKSNDILSWIHQRYDEFAPSPSPVSVTVRFLEVNLHEERKLEALMDQLPEHFIGLKFIEICERRSALTLASHMDRFTSVRCLDLGSCAFDLADHSQAVELMASALSQLPQLERLSFAHNRLSGRLADLLTPLQRGLELLDLSSCCLNDEDLDYLGESAHRTTIRSLSLAANELGLQWERVLPLMNKLGNRSSLRILDLSSNDFVESQLIFLSRTTLGPLSALSLLDLSWHELSLNSLVSIVELLASKTNLRTFCLSTPIDMIENGYDQPDSWQLFVNFTEALTVKHRIGLRPSLTLHWCLM</sequence>
<dbReference type="SUPFAM" id="SSF52047">
    <property type="entry name" value="RNI-like"/>
    <property type="match status" value="1"/>
</dbReference>
<evidence type="ECO:0000256" key="1">
    <source>
        <dbReference type="ARBA" id="ARBA00022737"/>
    </source>
</evidence>
<proteinExistence type="predicted"/>
<dbReference type="InterPro" id="IPR032675">
    <property type="entry name" value="LRR_dom_sf"/>
</dbReference>
<evidence type="ECO:0000313" key="3">
    <source>
        <dbReference type="Proteomes" id="UP000789390"/>
    </source>
</evidence>
<name>A0A8J2RDU1_9CRUS</name>